<evidence type="ECO:0000313" key="7">
    <source>
        <dbReference type="Proteomes" id="UP001372338"/>
    </source>
</evidence>
<evidence type="ECO:0000256" key="1">
    <source>
        <dbReference type="ARBA" id="ARBA00022723"/>
    </source>
</evidence>
<organism evidence="6 7">
    <name type="scientific">Crotalaria pallida</name>
    <name type="common">Smooth rattlebox</name>
    <name type="synonym">Crotalaria striata</name>
    <dbReference type="NCBI Taxonomy" id="3830"/>
    <lineage>
        <taxon>Eukaryota</taxon>
        <taxon>Viridiplantae</taxon>
        <taxon>Streptophyta</taxon>
        <taxon>Embryophyta</taxon>
        <taxon>Tracheophyta</taxon>
        <taxon>Spermatophyta</taxon>
        <taxon>Magnoliopsida</taxon>
        <taxon>eudicotyledons</taxon>
        <taxon>Gunneridae</taxon>
        <taxon>Pentapetalae</taxon>
        <taxon>rosids</taxon>
        <taxon>fabids</taxon>
        <taxon>Fabales</taxon>
        <taxon>Fabaceae</taxon>
        <taxon>Papilionoideae</taxon>
        <taxon>50 kb inversion clade</taxon>
        <taxon>genistoids sensu lato</taxon>
        <taxon>core genistoids</taxon>
        <taxon>Crotalarieae</taxon>
        <taxon>Crotalaria</taxon>
    </lineage>
</organism>
<name>A0AAN9FJ99_CROPI</name>
<protein>
    <recommendedName>
        <fullName evidence="8">Pseudouridine-5'-phosphate glycosidase</fullName>
    </recommendedName>
</protein>
<evidence type="ECO:0000256" key="5">
    <source>
        <dbReference type="ARBA" id="ARBA00023295"/>
    </source>
</evidence>
<keyword evidence="5" id="KW-0326">Glycosidase</keyword>
<dbReference type="Gene3D" id="3.40.1790.10">
    <property type="entry name" value="Indigoidine synthase domain"/>
    <property type="match status" value="1"/>
</dbReference>
<dbReference type="GO" id="GO:0004730">
    <property type="term" value="F:pseudouridylate synthase activity"/>
    <property type="evidence" value="ECO:0007669"/>
    <property type="project" value="InterPro"/>
</dbReference>
<proteinExistence type="predicted"/>
<dbReference type="PANTHER" id="PTHR42909:SF1">
    <property type="entry name" value="CARBOHYDRATE KINASE PFKB DOMAIN-CONTAINING PROTEIN"/>
    <property type="match status" value="1"/>
</dbReference>
<dbReference type="InterPro" id="IPR007342">
    <property type="entry name" value="PsuG"/>
</dbReference>
<accession>A0AAN9FJ99</accession>
<dbReference type="GO" id="GO:0046872">
    <property type="term" value="F:metal ion binding"/>
    <property type="evidence" value="ECO:0007669"/>
    <property type="project" value="UniProtKB-KW"/>
</dbReference>
<keyword evidence="2" id="KW-0378">Hydrolase</keyword>
<dbReference type="EMBL" id="JAYWIO010000003">
    <property type="protein sequence ID" value="KAK7272958.1"/>
    <property type="molecule type" value="Genomic_DNA"/>
</dbReference>
<keyword evidence="4" id="KW-0456">Lyase</keyword>
<dbReference type="Pfam" id="PF04227">
    <property type="entry name" value="Indigoidine_A"/>
    <property type="match status" value="1"/>
</dbReference>
<evidence type="ECO:0000313" key="6">
    <source>
        <dbReference type="EMBL" id="KAK7272958.1"/>
    </source>
</evidence>
<keyword evidence="7" id="KW-1185">Reference proteome</keyword>
<keyword evidence="3" id="KW-0464">Manganese</keyword>
<dbReference type="PANTHER" id="PTHR42909">
    <property type="entry name" value="ZGC:136858"/>
    <property type="match status" value="1"/>
</dbReference>
<dbReference type="GO" id="GO:0016798">
    <property type="term" value="F:hydrolase activity, acting on glycosyl bonds"/>
    <property type="evidence" value="ECO:0007669"/>
    <property type="project" value="UniProtKB-KW"/>
</dbReference>
<dbReference type="Proteomes" id="UP001372338">
    <property type="component" value="Unassembled WGS sequence"/>
</dbReference>
<gene>
    <name evidence="6" type="ORF">RIF29_14003</name>
</gene>
<reference evidence="6 7" key="1">
    <citation type="submission" date="2024-01" db="EMBL/GenBank/DDBJ databases">
        <title>The genomes of 5 underutilized Papilionoideae crops provide insights into root nodulation and disease resistanc.</title>
        <authorList>
            <person name="Yuan L."/>
        </authorList>
    </citation>
    <scope>NUCLEOTIDE SEQUENCE [LARGE SCALE GENOMIC DNA]</scope>
    <source>
        <strain evidence="6">ZHUSHIDOU_FW_LH</strain>
        <tissue evidence="6">Leaf</tissue>
    </source>
</reference>
<dbReference type="GO" id="GO:0005737">
    <property type="term" value="C:cytoplasm"/>
    <property type="evidence" value="ECO:0007669"/>
    <property type="project" value="TreeGrafter"/>
</dbReference>
<keyword evidence="1" id="KW-0479">Metal-binding</keyword>
<evidence type="ECO:0000256" key="3">
    <source>
        <dbReference type="ARBA" id="ARBA00023211"/>
    </source>
</evidence>
<evidence type="ECO:0000256" key="4">
    <source>
        <dbReference type="ARBA" id="ARBA00023239"/>
    </source>
</evidence>
<comment type="caution">
    <text evidence="6">The sequence shown here is derived from an EMBL/GenBank/DDBJ whole genome shotgun (WGS) entry which is preliminary data.</text>
</comment>
<dbReference type="AlphaFoldDB" id="A0AAN9FJ99"/>
<dbReference type="InterPro" id="IPR022830">
    <property type="entry name" value="Indigdn_synthA-like"/>
</dbReference>
<evidence type="ECO:0008006" key="8">
    <source>
        <dbReference type="Google" id="ProtNLM"/>
    </source>
</evidence>
<evidence type="ECO:0000256" key="2">
    <source>
        <dbReference type="ARBA" id="ARBA00022801"/>
    </source>
</evidence>
<sequence length="132" mass="14166">MMIGRSQIIKIYVFDNPRDMKPIAALTVQAQAVFVANLCYVFINVLLVKVAGEVSEALSLGRAVVALESTIISHGMPYPQNLETAKQVEAIVRENGDIPATVAILDGTPCVGLSVEELERLATLGKKAQKTA</sequence>
<dbReference type="SUPFAM" id="SSF110581">
    <property type="entry name" value="Indigoidine synthase A-like"/>
    <property type="match status" value="1"/>
</dbReference>